<dbReference type="EMBL" id="MNCJ02000331">
    <property type="protein sequence ID" value="KAF5758313.1"/>
    <property type="molecule type" value="Genomic_DNA"/>
</dbReference>
<accession>A0A9K3DPE7</accession>
<dbReference type="Gramene" id="mRNA:HanXRQr2_Chr16g0727801">
    <property type="protein sequence ID" value="CDS:HanXRQr2_Chr16g0727801.1"/>
    <property type="gene ID" value="HanXRQr2_Chr16g0727801"/>
</dbReference>
<keyword evidence="2" id="KW-1185">Reference proteome</keyword>
<gene>
    <name evidence="1" type="ORF">HanXRQr2_Chr16g0727801</name>
</gene>
<proteinExistence type="predicted"/>
<comment type="caution">
    <text evidence="1">The sequence shown here is derived from an EMBL/GenBank/DDBJ whole genome shotgun (WGS) entry which is preliminary data.</text>
</comment>
<organism evidence="1 2">
    <name type="scientific">Helianthus annuus</name>
    <name type="common">Common sunflower</name>
    <dbReference type="NCBI Taxonomy" id="4232"/>
    <lineage>
        <taxon>Eukaryota</taxon>
        <taxon>Viridiplantae</taxon>
        <taxon>Streptophyta</taxon>
        <taxon>Embryophyta</taxon>
        <taxon>Tracheophyta</taxon>
        <taxon>Spermatophyta</taxon>
        <taxon>Magnoliopsida</taxon>
        <taxon>eudicotyledons</taxon>
        <taxon>Gunneridae</taxon>
        <taxon>Pentapetalae</taxon>
        <taxon>asterids</taxon>
        <taxon>campanulids</taxon>
        <taxon>Asterales</taxon>
        <taxon>Asteraceae</taxon>
        <taxon>Asteroideae</taxon>
        <taxon>Heliantheae alliance</taxon>
        <taxon>Heliantheae</taxon>
        <taxon>Helianthus</taxon>
    </lineage>
</organism>
<evidence type="ECO:0000313" key="2">
    <source>
        <dbReference type="Proteomes" id="UP000215914"/>
    </source>
</evidence>
<sequence length="49" mass="5680">MFNFPKKMLYFAYMIMGLGLWGERGRDSVSLPVHKEMMSLNSNLKHTAT</sequence>
<name>A0A9K3DPE7_HELAN</name>
<protein>
    <submittedName>
        <fullName evidence="1">Uncharacterized protein</fullName>
    </submittedName>
</protein>
<dbReference type="Proteomes" id="UP000215914">
    <property type="component" value="Unassembled WGS sequence"/>
</dbReference>
<reference evidence="1" key="1">
    <citation type="journal article" date="2017" name="Nature">
        <title>The sunflower genome provides insights into oil metabolism, flowering and Asterid evolution.</title>
        <authorList>
            <person name="Badouin H."/>
            <person name="Gouzy J."/>
            <person name="Grassa C.J."/>
            <person name="Murat F."/>
            <person name="Staton S.E."/>
            <person name="Cottret L."/>
            <person name="Lelandais-Briere C."/>
            <person name="Owens G.L."/>
            <person name="Carrere S."/>
            <person name="Mayjonade B."/>
            <person name="Legrand L."/>
            <person name="Gill N."/>
            <person name="Kane N.C."/>
            <person name="Bowers J.E."/>
            <person name="Hubner S."/>
            <person name="Bellec A."/>
            <person name="Berard A."/>
            <person name="Berges H."/>
            <person name="Blanchet N."/>
            <person name="Boniface M.C."/>
            <person name="Brunel D."/>
            <person name="Catrice O."/>
            <person name="Chaidir N."/>
            <person name="Claudel C."/>
            <person name="Donnadieu C."/>
            <person name="Faraut T."/>
            <person name="Fievet G."/>
            <person name="Helmstetter N."/>
            <person name="King M."/>
            <person name="Knapp S.J."/>
            <person name="Lai Z."/>
            <person name="Le Paslier M.C."/>
            <person name="Lippi Y."/>
            <person name="Lorenzon L."/>
            <person name="Mandel J.R."/>
            <person name="Marage G."/>
            <person name="Marchand G."/>
            <person name="Marquand E."/>
            <person name="Bret-Mestries E."/>
            <person name="Morien E."/>
            <person name="Nambeesan S."/>
            <person name="Nguyen T."/>
            <person name="Pegot-Espagnet P."/>
            <person name="Pouilly N."/>
            <person name="Raftis F."/>
            <person name="Sallet E."/>
            <person name="Schiex T."/>
            <person name="Thomas J."/>
            <person name="Vandecasteele C."/>
            <person name="Vares D."/>
            <person name="Vear F."/>
            <person name="Vautrin S."/>
            <person name="Crespi M."/>
            <person name="Mangin B."/>
            <person name="Burke J.M."/>
            <person name="Salse J."/>
            <person name="Munos S."/>
            <person name="Vincourt P."/>
            <person name="Rieseberg L.H."/>
            <person name="Langlade N.B."/>
        </authorList>
    </citation>
    <scope>NUCLEOTIDE SEQUENCE</scope>
    <source>
        <tissue evidence="1">Leaves</tissue>
    </source>
</reference>
<evidence type="ECO:0000313" key="1">
    <source>
        <dbReference type="EMBL" id="KAF5758313.1"/>
    </source>
</evidence>
<reference evidence="1" key="2">
    <citation type="submission" date="2020-06" db="EMBL/GenBank/DDBJ databases">
        <title>Helianthus annuus Genome sequencing and assembly Release 2.</title>
        <authorList>
            <person name="Gouzy J."/>
            <person name="Langlade N."/>
            <person name="Munos S."/>
        </authorList>
    </citation>
    <scope>NUCLEOTIDE SEQUENCE</scope>
    <source>
        <tissue evidence="1">Leaves</tissue>
    </source>
</reference>
<dbReference type="AlphaFoldDB" id="A0A9K3DPE7"/>